<sequence>YTEIYSPIDVVVLDRSVEQGQTVAASFNTPTLFTIANDLKKMQVEAAVDEADIGRVRIGQKVNFTVDAYNEDTFEGIVNQIRLQPTVTSNVVTYTVIIDAPNPEEKLFPGMTASVSIIIHSERGAAVPNEALSFQPEQDVFTHLKMKPESPAIPGQIPDFNTKAVWIQTPDGMVRKELKTGQSDGIYTLIEDGLNTGDEVILSVIIGKQDRNQGQAANPFMPRPPRR</sequence>
<dbReference type="SUPFAM" id="SSF111369">
    <property type="entry name" value="HlyD-like secretion proteins"/>
    <property type="match status" value="1"/>
</dbReference>
<comment type="caution">
    <text evidence="5">The sequence shown here is derived from an EMBL/GenBank/DDBJ whole genome shotgun (WGS) entry which is preliminary data.</text>
</comment>
<keyword evidence="3" id="KW-0175">Coiled coil</keyword>
<reference evidence="5" key="1">
    <citation type="submission" date="2019-03" db="EMBL/GenBank/DDBJ databases">
        <title>Single cell metagenomics reveals metabolic interactions within the superorganism composed of flagellate Streblomastix strix and complex community of Bacteroidetes bacteria on its surface.</title>
        <authorList>
            <person name="Treitli S.C."/>
            <person name="Kolisko M."/>
            <person name="Husnik F."/>
            <person name="Keeling P."/>
            <person name="Hampl V."/>
        </authorList>
    </citation>
    <scope>NUCLEOTIDE SEQUENCE</scope>
    <source>
        <strain evidence="5">STM</strain>
    </source>
</reference>
<name>A0A5J4RLY9_9ZZZZ</name>
<evidence type="ECO:0000256" key="2">
    <source>
        <dbReference type="ARBA" id="ARBA00009477"/>
    </source>
</evidence>
<dbReference type="InterPro" id="IPR058792">
    <property type="entry name" value="Beta-barrel_RND_2"/>
</dbReference>
<dbReference type="Gene3D" id="2.40.50.100">
    <property type="match status" value="1"/>
</dbReference>
<feature type="non-terminal residue" evidence="5">
    <location>
        <position position="1"/>
    </location>
</feature>
<proteinExistence type="inferred from homology"/>
<accession>A0A5J4RLY9</accession>
<evidence type="ECO:0000313" key="5">
    <source>
        <dbReference type="EMBL" id="KAA6334594.1"/>
    </source>
</evidence>
<dbReference type="InterPro" id="IPR050465">
    <property type="entry name" value="UPF0194_transport"/>
</dbReference>
<organism evidence="5">
    <name type="scientific">termite gut metagenome</name>
    <dbReference type="NCBI Taxonomy" id="433724"/>
    <lineage>
        <taxon>unclassified sequences</taxon>
        <taxon>metagenomes</taxon>
        <taxon>organismal metagenomes</taxon>
    </lineage>
</organism>
<dbReference type="EMBL" id="SNRY01000980">
    <property type="protein sequence ID" value="KAA6334594.1"/>
    <property type="molecule type" value="Genomic_DNA"/>
</dbReference>
<comment type="similarity">
    <text evidence="2">Belongs to the membrane fusion protein (MFP) (TC 8.A.1) family.</text>
</comment>
<dbReference type="PANTHER" id="PTHR32347:SF14">
    <property type="entry name" value="EFFLUX SYSTEM COMPONENT YKNX-RELATED"/>
    <property type="match status" value="1"/>
</dbReference>
<dbReference type="FunFam" id="2.40.30.170:FF:000010">
    <property type="entry name" value="Efflux RND transporter periplasmic adaptor subunit"/>
    <property type="match status" value="1"/>
</dbReference>
<gene>
    <name evidence="5" type="ORF">EZS27_017097</name>
</gene>
<evidence type="ECO:0000259" key="4">
    <source>
        <dbReference type="Pfam" id="PF25954"/>
    </source>
</evidence>
<dbReference type="AlphaFoldDB" id="A0A5J4RLY9"/>
<evidence type="ECO:0000256" key="1">
    <source>
        <dbReference type="ARBA" id="ARBA00004196"/>
    </source>
</evidence>
<evidence type="ECO:0000256" key="3">
    <source>
        <dbReference type="ARBA" id="ARBA00023054"/>
    </source>
</evidence>
<dbReference type="Pfam" id="PF25954">
    <property type="entry name" value="Beta-barrel_RND_2"/>
    <property type="match status" value="1"/>
</dbReference>
<protein>
    <recommendedName>
        <fullName evidence="4">CusB-like beta-barrel domain-containing protein</fullName>
    </recommendedName>
</protein>
<dbReference type="GO" id="GO:0030313">
    <property type="term" value="C:cell envelope"/>
    <property type="evidence" value="ECO:0007669"/>
    <property type="project" value="UniProtKB-SubCell"/>
</dbReference>
<comment type="subcellular location">
    <subcellularLocation>
        <location evidence="1">Cell envelope</location>
    </subcellularLocation>
</comment>
<dbReference type="PANTHER" id="PTHR32347">
    <property type="entry name" value="EFFLUX SYSTEM COMPONENT YKNX-RELATED"/>
    <property type="match status" value="1"/>
</dbReference>
<feature type="domain" description="CusB-like beta-barrel" evidence="4">
    <location>
        <begin position="44"/>
        <end position="117"/>
    </location>
</feature>
<dbReference type="Gene3D" id="2.40.30.170">
    <property type="match status" value="1"/>
</dbReference>